<feature type="compositionally biased region" description="Basic and acidic residues" evidence="4">
    <location>
        <begin position="86"/>
        <end position="98"/>
    </location>
</feature>
<dbReference type="PROSITE" id="PS50236">
    <property type="entry name" value="CHCR"/>
    <property type="match status" value="1"/>
</dbReference>
<dbReference type="Gene3D" id="1.25.40.10">
    <property type="entry name" value="Tetratricopeptide repeat domain"/>
    <property type="match status" value="1"/>
</dbReference>
<dbReference type="Pfam" id="PF23556">
    <property type="entry name" value="TPR_Vps41"/>
    <property type="match status" value="1"/>
</dbReference>
<dbReference type="PANTHER" id="PTHR12616">
    <property type="entry name" value="VACUOLAR PROTEIN SORTING VPS41"/>
    <property type="match status" value="1"/>
</dbReference>
<dbReference type="OrthoDB" id="244107at2759"/>
<gene>
    <name evidence="6" type="primary">VPS41</name>
    <name evidence="6" type="ORF">C6P45_005519</name>
</gene>
<feature type="domain" description="Vps41 beta-propeller" evidence="5">
    <location>
        <begin position="150"/>
        <end position="504"/>
    </location>
</feature>
<dbReference type="GO" id="GO:0005770">
    <property type="term" value="C:late endosome"/>
    <property type="evidence" value="ECO:0007669"/>
    <property type="project" value="TreeGrafter"/>
</dbReference>
<feature type="compositionally biased region" description="Acidic residues" evidence="4">
    <location>
        <begin position="130"/>
        <end position="147"/>
    </location>
</feature>
<sequence>MNQDNNNHEVHTEEPNGTGHITNYTIKDTTAVDAAGEMPNSNIPNINMKDQAACSTIDQNFNENESLDSEDNKNDLNELQNSNVIKDNDIREEQHGQIDNDAANQKNNTNEVPSVSDNDSNSSSSSELNNETDTESEEDSDEEDDEPPLLTYSRIKKLPMKLFQRDAISACNFHSTIFIFGTHSGMLYFTTSHFEMIDTLKCHRSSILSIYSDGTSFATASIDGTIVTGLVNDIKSENLIAYNFKRPISSVVLDTDYLINKTFISGGMAGELILSQRNWLGNKTDMVLSKGEGPILSINKTEDIIFWFTSTGIHFFDKNTRTALLTVELPTPEDADSNPFEIFKPHVHIPERDRIIIGWMDNIWTFRISVATKNNQDGFMHGNVGSILSSAASSFKGTPDKDVDIEYHFVIPLLIAGIASFKDDQLLCLGYEKQKDSKNEFILKHLPPQLKIFNVIDETEIYNDEIVCKDFEKLSLGDYHLGKHIHEQGDIPPEYYLICTSDAIKIQQLTLLDHFNWFVQKEQYYRAWNIAQYVVDDLETVNVGIKYLEQLTKEKKWTEIGPTLVQIFKGLNEDKKTEHFEAINELFNKQWRKLLHLFMDNKNLAVISEYIPLTLDPTDLIYNDILRYTLEEHETSLFSKFIQHWPIKLIADKDYSQAIPYMINVKDPKTIRILQNEPQLLPQVMHRLMDIILIPTFNNPKLRNVTINNMPITEIEQLFWEPILLIVQNRKNISLKEVINIFKNYAQKHQNIDKLLLGILLRIDSTESDLLKVYENEMIDLFARFDKRSLLKFLKSKTHYNVEKAIGLCSTQEGLYSELIYLWGRVGETKKALSIIADKLNDPALAVEYIKSWGDMDLWDFLIEYTMNKPNFVDKLLNSYDYIGNRYVEVLRGINDDQPIERIVPPIVNTLLETKRSYQVKESILKIVDDDTSKYAKALLKLRTKGKIFDPTVQNGIQT</sequence>
<dbReference type="SMART" id="SM00299">
    <property type="entry name" value="CLH"/>
    <property type="match status" value="1"/>
</dbReference>
<name>A0A9P7B9Y7_MAUEX</name>
<dbReference type="GO" id="GO:0034058">
    <property type="term" value="P:endosomal vesicle fusion"/>
    <property type="evidence" value="ECO:0007669"/>
    <property type="project" value="TreeGrafter"/>
</dbReference>
<feature type="region of interest" description="Disordered" evidence="4">
    <location>
        <begin position="1"/>
        <end position="23"/>
    </location>
</feature>
<feature type="compositionally biased region" description="Basic and acidic residues" evidence="4">
    <location>
        <begin position="1"/>
        <end position="14"/>
    </location>
</feature>
<evidence type="ECO:0000313" key="7">
    <source>
        <dbReference type="Proteomes" id="UP000750334"/>
    </source>
</evidence>
<dbReference type="GO" id="GO:0006623">
    <property type="term" value="P:protein targeting to vacuole"/>
    <property type="evidence" value="ECO:0007669"/>
    <property type="project" value="InterPro"/>
</dbReference>
<dbReference type="GO" id="GO:0009267">
    <property type="term" value="P:cellular response to starvation"/>
    <property type="evidence" value="ECO:0007669"/>
    <property type="project" value="TreeGrafter"/>
</dbReference>
<dbReference type="InterPro" id="IPR036322">
    <property type="entry name" value="WD40_repeat_dom_sf"/>
</dbReference>
<dbReference type="InterPro" id="IPR057780">
    <property type="entry name" value="Beta-prop_Vps41"/>
</dbReference>
<proteinExistence type="predicted"/>
<dbReference type="SUPFAM" id="SSF50978">
    <property type="entry name" value="WD40 repeat-like"/>
    <property type="match status" value="1"/>
</dbReference>
<comment type="caution">
    <text evidence="6">The sequence shown here is derived from an EMBL/GenBank/DDBJ whole genome shotgun (WGS) entry which is preliminary data.</text>
</comment>
<keyword evidence="2" id="KW-0653">Protein transport</keyword>
<keyword evidence="1" id="KW-0813">Transport</keyword>
<feature type="region of interest" description="Disordered" evidence="4">
    <location>
        <begin position="63"/>
        <end position="148"/>
    </location>
</feature>
<organism evidence="6 7">
    <name type="scientific">Maudiozyma exigua</name>
    <name type="common">Yeast</name>
    <name type="synonym">Kazachstania exigua</name>
    <dbReference type="NCBI Taxonomy" id="34358"/>
    <lineage>
        <taxon>Eukaryota</taxon>
        <taxon>Fungi</taxon>
        <taxon>Dikarya</taxon>
        <taxon>Ascomycota</taxon>
        <taxon>Saccharomycotina</taxon>
        <taxon>Saccharomycetes</taxon>
        <taxon>Saccharomycetales</taxon>
        <taxon>Saccharomycetaceae</taxon>
        <taxon>Maudiozyma</taxon>
    </lineage>
</organism>
<dbReference type="SUPFAM" id="SSF48371">
    <property type="entry name" value="ARM repeat"/>
    <property type="match status" value="1"/>
</dbReference>
<evidence type="ECO:0000256" key="1">
    <source>
        <dbReference type="ARBA" id="ARBA00022448"/>
    </source>
</evidence>
<evidence type="ECO:0000256" key="3">
    <source>
        <dbReference type="PROSITE-ProRule" id="PRU01006"/>
    </source>
</evidence>
<dbReference type="GO" id="GO:0098588">
    <property type="term" value="C:bounding membrane of organelle"/>
    <property type="evidence" value="ECO:0007669"/>
    <property type="project" value="UniProtKB-ARBA"/>
</dbReference>
<dbReference type="InterPro" id="IPR015943">
    <property type="entry name" value="WD40/YVTN_repeat-like_dom_sf"/>
</dbReference>
<dbReference type="Proteomes" id="UP000750334">
    <property type="component" value="Unassembled WGS sequence"/>
</dbReference>
<dbReference type="Pfam" id="PF23411">
    <property type="entry name" value="Beta-prop_Vps41"/>
    <property type="match status" value="1"/>
</dbReference>
<dbReference type="InterPro" id="IPR016024">
    <property type="entry name" value="ARM-type_fold"/>
</dbReference>
<feature type="compositionally biased region" description="Low complexity" evidence="4">
    <location>
        <begin position="110"/>
        <end position="129"/>
    </location>
</feature>
<dbReference type="PANTHER" id="PTHR12616:SF1">
    <property type="entry name" value="VACUOLAR PROTEIN SORTING-ASSOCIATED PROTEIN 41 HOMOLOG"/>
    <property type="match status" value="1"/>
</dbReference>
<evidence type="ECO:0000313" key="6">
    <source>
        <dbReference type="EMBL" id="KAG0667106.1"/>
    </source>
</evidence>
<keyword evidence="7" id="KW-1185">Reference proteome</keyword>
<protein>
    <submittedName>
        <fullName evidence="6">Vacuolar protein sorting-associated protein 41</fullName>
    </submittedName>
</protein>
<feature type="repeat" description="CHCR" evidence="3">
    <location>
        <begin position="726"/>
        <end position="875"/>
    </location>
</feature>
<dbReference type="InterPro" id="IPR045111">
    <property type="entry name" value="Vps41/Vps8"/>
</dbReference>
<dbReference type="EMBL" id="PUHR01000099">
    <property type="protein sequence ID" value="KAG0667106.1"/>
    <property type="molecule type" value="Genomic_DNA"/>
</dbReference>
<dbReference type="InterPro" id="IPR011990">
    <property type="entry name" value="TPR-like_helical_dom_sf"/>
</dbReference>
<dbReference type="Gene3D" id="2.130.10.10">
    <property type="entry name" value="YVTN repeat-like/Quinoprotein amine dehydrogenase"/>
    <property type="match status" value="1"/>
</dbReference>
<evidence type="ECO:0000256" key="2">
    <source>
        <dbReference type="ARBA" id="ARBA00022927"/>
    </source>
</evidence>
<dbReference type="GO" id="GO:0030897">
    <property type="term" value="C:HOPS complex"/>
    <property type="evidence" value="ECO:0007669"/>
    <property type="project" value="TreeGrafter"/>
</dbReference>
<reference evidence="6 7" key="1">
    <citation type="submission" date="2020-11" db="EMBL/GenBank/DDBJ databases">
        <title>Kefir isolates.</title>
        <authorList>
            <person name="Marcisauskas S."/>
            <person name="Kim Y."/>
            <person name="Blasche S."/>
        </authorList>
    </citation>
    <scope>NUCLEOTIDE SEQUENCE [LARGE SCALE GENOMIC DNA]</scope>
    <source>
        <strain evidence="6 7">OG2</strain>
    </source>
</reference>
<dbReference type="GO" id="GO:0016236">
    <property type="term" value="P:macroautophagy"/>
    <property type="evidence" value="ECO:0007669"/>
    <property type="project" value="TreeGrafter"/>
</dbReference>
<dbReference type="AlphaFoldDB" id="A0A9P7B9Y7"/>
<evidence type="ECO:0000259" key="5">
    <source>
        <dbReference type="Pfam" id="PF23411"/>
    </source>
</evidence>
<evidence type="ECO:0000256" key="4">
    <source>
        <dbReference type="SAM" id="MobiDB-lite"/>
    </source>
</evidence>
<dbReference type="InterPro" id="IPR000547">
    <property type="entry name" value="Clathrin_H-chain/VPS_repeat"/>
</dbReference>
<accession>A0A9P7B9Y7</accession>